<dbReference type="AlphaFoldDB" id="A0A450WA79"/>
<dbReference type="PANTHER" id="PTHR44591">
    <property type="entry name" value="STRESS RESPONSE REGULATOR PROTEIN 1"/>
    <property type="match status" value="1"/>
</dbReference>
<gene>
    <name evidence="4" type="ORF">BECKLFY1418C_GA0070996_100467</name>
</gene>
<protein>
    <submittedName>
        <fullName evidence="4">Response regulator receiver domain-containing protein</fullName>
    </submittedName>
</protein>
<dbReference type="InterPro" id="IPR001789">
    <property type="entry name" value="Sig_transdc_resp-reg_receiver"/>
</dbReference>
<dbReference type="SMART" id="SM00448">
    <property type="entry name" value="REC"/>
    <property type="match status" value="1"/>
</dbReference>
<dbReference type="SUPFAM" id="SSF52172">
    <property type="entry name" value="CheY-like"/>
    <property type="match status" value="1"/>
</dbReference>
<feature type="modified residue" description="4-aspartylphosphate" evidence="2">
    <location>
        <position position="59"/>
    </location>
</feature>
<evidence type="ECO:0000259" key="3">
    <source>
        <dbReference type="PROSITE" id="PS50110"/>
    </source>
</evidence>
<proteinExistence type="predicted"/>
<name>A0A450WA79_9GAMM</name>
<accession>A0A450WA79</accession>
<dbReference type="Gene3D" id="3.40.50.2300">
    <property type="match status" value="1"/>
</dbReference>
<feature type="domain" description="Response regulatory" evidence="3">
    <location>
        <begin position="10"/>
        <end position="126"/>
    </location>
</feature>
<reference evidence="4" key="1">
    <citation type="submission" date="2019-02" db="EMBL/GenBank/DDBJ databases">
        <authorList>
            <person name="Gruber-Vodicka R. H."/>
            <person name="Seah K. B. B."/>
        </authorList>
    </citation>
    <scope>NUCLEOTIDE SEQUENCE</scope>
    <source>
        <strain evidence="4">BECK_BY7</strain>
    </source>
</reference>
<evidence type="ECO:0000256" key="2">
    <source>
        <dbReference type="PROSITE-ProRule" id="PRU00169"/>
    </source>
</evidence>
<evidence type="ECO:0000256" key="1">
    <source>
        <dbReference type="ARBA" id="ARBA00022553"/>
    </source>
</evidence>
<dbReference type="GO" id="GO:0000160">
    <property type="term" value="P:phosphorelay signal transduction system"/>
    <property type="evidence" value="ECO:0007669"/>
    <property type="project" value="InterPro"/>
</dbReference>
<dbReference type="InterPro" id="IPR050595">
    <property type="entry name" value="Bact_response_regulator"/>
</dbReference>
<dbReference type="Pfam" id="PF00072">
    <property type="entry name" value="Response_reg"/>
    <property type="match status" value="1"/>
</dbReference>
<organism evidence="4">
    <name type="scientific">Candidatus Kentrum sp. LFY</name>
    <dbReference type="NCBI Taxonomy" id="2126342"/>
    <lineage>
        <taxon>Bacteria</taxon>
        <taxon>Pseudomonadati</taxon>
        <taxon>Pseudomonadota</taxon>
        <taxon>Gammaproteobacteria</taxon>
        <taxon>Candidatus Kentrum</taxon>
    </lineage>
</organism>
<dbReference type="EMBL" id="CAADFN010000004">
    <property type="protein sequence ID" value="VFK13851.1"/>
    <property type="molecule type" value="Genomic_DNA"/>
</dbReference>
<evidence type="ECO:0000313" key="4">
    <source>
        <dbReference type="EMBL" id="VFK13851.1"/>
    </source>
</evidence>
<dbReference type="InterPro" id="IPR011006">
    <property type="entry name" value="CheY-like_superfamily"/>
</dbReference>
<dbReference type="PANTHER" id="PTHR44591:SF3">
    <property type="entry name" value="RESPONSE REGULATORY DOMAIN-CONTAINING PROTEIN"/>
    <property type="match status" value="1"/>
</dbReference>
<keyword evidence="1 2" id="KW-0597">Phosphoprotein</keyword>
<sequence length="204" mass="23508">MQKANMQKAKILVVDDDEGIVKGFKRALESEGYLVEPAYSGEEAWEKYQNAYFDVVVTDWKMGEMNGIELARRINAFPPSTHVIIVTGFGNEFEEQLSRSEDYQPFDYLRKPVDLDVLLGKAAQAVARRDPVIEALEEWVQRHPEEADEQTHVDFSDPEKTWSAREMLAEIRGNTKRGREEYKDIIDLTVYLMTRGEADRGMIE</sequence>
<dbReference type="PROSITE" id="PS50110">
    <property type="entry name" value="RESPONSE_REGULATORY"/>
    <property type="match status" value="1"/>
</dbReference>